<evidence type="ECO:0000256" key="5">
    <source>
        <dbReference type="ARBA" id="ARBA00023136"/>
    </source>
</evidence>
<dbReference type="PANTHER" id="PTHR23427:SF2">
    <property type="entry name" value="SURFEIT LOCUS PROTEIN 1"/>
    <property type="match status" value="1"/>
</dbReference>
<accession>A0ABT9G7R8</accession>
<dbReference type="Pfam" id="PF02104">
    <property type="entry name" value="SURF1"/>
    <property type="match status" value="1"/>
</dbReference>
<evidence type="ECO:0000256" key="1">
    <source>
        <dbReference type="ARBA" id="ARBA00004370"/>
    </source>
</evidence>
<dbReference type="InterPro" id="IPR045214">
    <property type="entry name" value="Surf1/Surf4"/>
</dbReference>
<dbReference type="Proteomes" id="UP001235760">
    <property type="component" value="Unassembled WGS sequence"/>
</dbReference>
<keyword evidence="5 6" id="KW-0472">Membrane</keyword>
<evidence type="ECO:0000256" key="4">
    <source>
        <dbReference type="ARBA" id="ARBA00022989"/>
    </source>
</evidence>
<evidence type="ECO:0000256" key="2">
    <source>
        <dbReference type="ARBA" id="ARBA00007165"/>
    </source>
</evidence>
<dbReference type="EMBL" id="JAUZEE010000012">
    <property type="protein sequence ID" value="MDP4302510.1"/>
    <property type="molecule type" value="Genomic_DNA"/>
</dbReference>
<dbReference type="InterPro" id="IPR002994">
    <property type="entry name" value="Surf1/Shy1"/>
</dbReference>
<organism evidence="7 8">
    <name type="scientific">Leptothrix discophora</name>
    <dbReference type="NCBI Taxonomy" id="89"/>
    <lineage>
        <taxon>Bacteria</taxon>
        <taxon>Pseudomonadati</taxon>
        <taxon>Pseudomonadota</taxon>
        <taxon>Betaproteobacteria</taxon>
        <taxon>Burkholderiales</taxon>
        <taxon>Sphaerotilaceae</taxon>
        <taxon>Leptothrix</taxon>
    </lineage>
</organism>
<reference evidence="7 8" key="1">
    <citation type="submission" date="2023-08" db="EMBL/GenBank/DDBJ databases">
        <authorList>
            <person name="Roldan D.M."/>
            <person name="Menes R.J."/>
        </authorList>
    </citation>
    <scope>NUCLEOTIDE SEQUENCE [LARGE SCALE GENOMIC DNA]</scope>
    <source>
        <strain evidence="7 8">CCM 2812</strain>
    </source>
</reference>
<comment type="similarity">
    <text evidence="2 6">Belongs to the SURF1 family.</text>
</comment>
<proteinExistence type="inferred from homology"/>
<name>A0ABT9G7R8_LEPDI</name>
<sequence length="237" mass="26322">MLVAALVVCALTARLGIWQLDRADQKIRLQQQIESRHAQPALDGAGWPRAQAGDPSLHDRRVTLHGHWRHDGTVFLENRQMQGRPGFYVATPLQLGPNDAVMVLRGWIPRDAQDRTRLAPLPRPEGEVTLQGRIAPPPSKLYDFGDAGRGLIRQNLDLAAHASALGLPLRPASILQTDPVAADEAPLLRDWPLPAVDVQKHLGYAAQWFALSALCAGLYVWFQLIRPRLQQRRRAPA</sequence>
<keyword evidence="6" id="KW-1003">Cell membrane</keyword>
<dbReference type="PROSITE" id="PS50895">
    <property type="entry name" value="SURF1"/>
    <property type="match status" value="1"/>
</dbReference>
<comment type="subcellular location">
    <subcellularLocation>
        <location evidence="6">Cell membrane</location>
        <topology evidence="6">Multi-pass membrane protein</topology>
    </subcellularLocation>
    <subcellularLocation>
        <location evidence="1">Membrane</location>
    </subcellularLocation>
</comment>
<gene>
    <name evidence="7" type="ORF">Q8X39_17875</name>
</gene>
<comment type="caution">
    <text evidence="7">The sequence shown here is derived from an EMBL/GenBank/DDBJ whole genome shotgun (WGS) entry which is preliminary data.</text>
</comment>
<keyword evidence="3 6" id="KW-0812">Transmembrane</keyword>
<keyword evidence="8" id="KW-1185">Reference proteome</keyword>
<dbReference type="PANTHER" id="PTHR23427">
    <property type="entry name" value="SURFEIT LOCUS PROTEIN"/>
    <property type="match status" value="1"/>
</dbReference>
<evidence type="ECO:0000256" key="3">
    <source>
        <dbReference type="ARBA" id="ARBA00022692"/>
    </source>
</evidence>
<comment type="caution">
    <text evidence="6">Lacks conserved residue(s) required for the propagation of feature annotation.</text>
</comment>
<dbReference type="CDD" id="cd06662">
    <property type="entry name" value="SURF1"/>
    <property type="match status" value="1"/>
</dbReference>
<protein>
    <recommendedName>
        <fullName evidence="6">SURF1-like protein</fullName>
    </recommendedName>
</protein>
<feature type="transmembrane region" description="Helical" evidence="6">
    <location>
        <begin position="202"/>
        <end position="224"/>
    </location>
</feature>
<keyword evidence="4 6" id="KW-1133">Transmembrane helix</keyword>
<evidence type="ECO:0000313" key="7">
    <source>
        <dbReference type="EMBL" id="MDP4302510.1"/>
    </source>
</evidence>
<evidence type="ECO:0000313" key="8">
    <source>
        <dbReference type="Proteomes" id="UP001235760"/>
    </source>
</evidence>
<dbReference type="RefSeq" id="WP_305751051.1">
    <property type="nucleotide sequence ID" value="NZ_JAUZEE010000012.1"/>
</dbReference>
<evidence type="ECO:0000256" key="6">
    <source>
        <dbReference type="RuleBase" id="RU363076"/>
    </source>
</evidence>